<organism evidence="2 3">
    <name type="scientific">Heliomicrobium undosum</name>
    <dbReference type="NCBI Taxonomy" id="121734"/>
    <lineage>
        <taxon>Bacteria</taxon>
        <taxon>Bacillati</taxon>
        <taxon>Bacillota</taxon>
        <taxon>Clostridia</taxon>
        <taxon>Eubacteriales</taxon>
        <taxon>Heliobacteriaceae</taxon>
        <taxon>Heliomicrobium</taxon>
    </lineage>
</organism>
<evidence type="ECO:0000313" key="3">
    <source>
        <dbReference type="Proteomes" id="UP000463470"/>
    </source>
</evidence>
<dbReference type="Proteomes" id="UP000463470">
    <property type="component" value="Unassembled WGS sequence"/>
</dbReference>
<feature type="transmembrane region" description="Helical" evidence="1">
    <location>
        <begin position="44"/>
        <end position="64"/>
    </location>
</feature>
<evidence type="ECO:0000313" key="2">
    <source>
        <dbReference type="EMBL" id="MZP31308.1"/>
    </source>
</evidence>
<gene>
    <name evidence="2" type="ORF">GTO91_16495</name>
</gene>
<proteinExistence type="predicted"/>
<keyword evidence="1" id="KW-0812">Transmembrane</keyword>
<protein>
    <submittedName>
        <fullName evidence="2">Uncharacterized protein</fullName>
    </submittedName>
</protein>
<keyword evidence="1" id="KW-1133">Transmembrane helix</keyword>
<evidence type="ECO:0000256" key="1">
    <source>
        <dbReference type="SAM" id="Phobius"/>
    </source>
</evidence>
<accession>A0A845LCB8</accession>
<keyword evidence="3" id="KW-1185">Reference proteome</keyword>
<keyword evidence="1" id="KW-0472">Membrane</keyword>
<feature type="transmembrane region" description="Helical" evidence="1">
    <location>
        <begin position="6"/>
        <end position="24"/>
    </location>
</feature>
<dbReference type="RefSeq" id="WP_161259825.1">
    <property type="nucleotide sequence ID" value="NZ_WXEY01000032.1"/>
</dbReference>
<comment type="caution">
    <text evidence="2">The sequence shown here is derived from an EMBL/GenBank/DDBJ whole genome shotgun (WGS) entry which is preliminary data.</text>
</comment>
<sequence>MIYFKHGLSSFFIIFVIGMILIKIAKVKLYKLETIGDRKKFIPYLILFLYLSLFKFAFMSSIFGERVSCRIDCSLLNEIKSNKDFFTSNDLRDAGIPPSFRSNSEFDIGYSEITGIVEEFDRNGSVFYLYRSREDALKEYNKKVQFARLFPLNPFMIQELRDRPNYQFLSIYTTNERDLPLFRMTDVYSKGAALLVNNLLVIIAVPEEWRDLDSNIVVDNSIIRVRSWADIPAPVLNERLRDAVDIITALNSANG</sequence>
<reference evidence="2 3" key="1">
    <citation type="submission" date="2020-01" db="EMBL/GenBank/DDBJ databases">
        <title>Whole-genome sequence of Heliobacterium undosum DSM 13378.</title>
        <authorList>
            <person name="Kyndt J.A."/>
            <person name="Meyer T.E."/>
        </authorList>
    </citation>
    <scope>NUCLEOTIDE SEQUENCE [LARGE SCALE GENOMIC DNA]</scope>
    <source>
        <strain evidence="2 3">DSM 13378</strain>
    </source>
</reference>
<name>A0A845LCB8_9FIRM</name>
<dbReference type="EMBL" id="WXEY01000032">
    <property type="protein sequence ID" value="MZP31308.1"/>
    <property type="molecule type" value="Genomic_DNA"/>
</dbReference>
<dbReference type="AlphaFoldDB" id="A0A845LCB8"/>